<dbReference type="GO" id="GO:0006508">
    <property type="term" value="P:proteolysis"/>
    <property type="evidence" value="ECO:0007669"/>
    <property type="project" value="UniProtKB-KW"/>
</dbReference>
<reference evidence="5" key="1">
    <citation type="submission" date="2014-12" db="EMBL/GenBank/DDBJ databases">
        <authorList>
            <person name="Salcher M.M."/>
        </authorList>
    </citation>
    <scope>NUCLEOTIDE SEQUENCE [LARGE SCALE GENOMIC DNA]</scope>
    <source>
        <strain evidence="5">MMS-10A-171</strain>
    </source>
</reference>
<evidence type="ECO:0000256" key="2">
    <source>
        <dbReference type="SAM" id="Coils"/>
    </source>
</evidence>
<keyword evidence="5" id="KW-1185">Reference proteome</keyword>
<dbReference type="SUPFAM" id="SSF50494">
    <property type="entry name" value="Trypsin-like serine proteases"/>
    <property type="match status" value="1"/>
</dbReference>
<evidence type="ECO:0000313" key="5">
    <source>
        <dbReference type="Proteomes" id="UP000064007"/>
    </source>
</evidence>
<feature type="signal peptide" evidence="3">
    <location>
        <begin position="1"/>
        <end position="18"/>
    </location>
</feature>
<feature type="chain" id="PRO_5005429432" evidence="3">
    <location>
        <begin position="19"/>
        <end position="334"/>
    </location>
</feature>
<gene>
    <name evidence="4" type="ORF">BN1208_1229</name>
</gene>
<dbReference type="InterPro" id="IPR019734">
    <property type="entry name" value="TPR_rpt"/>
</dbReference>
<dbReference type="Proteomes" id="UP000064007">
    <property type="component" value="Chromosome 1"/>
</dbReference>
<feature type="coiled-coil region" evidence="2">
    <location>
        <begin position="298"/>
        <end position="328"/>
    </location>
</feature>
<dbReference type="EMBL" id="LN827929">
    <property type="protein sequence ID" value="CEZ20109.1"/>
    <property type="molecule type" value="Genomic_DNA"/>
</dbReference>
<dbReference type="SUPFAM" id="SSF48452">
    <property type="entry name" value="TPR-like"/>
    <property type="match status" value="1"/>
</dbReference>
<dbReference type="SMART" id="SM00028">
    <property type="entry name" value="TPR"/>
    <property type="match status" value="1"/>
</dbReference>
<evidence type="ECO:0000256" key="1">
    <source>
        <dbReference type="PROSITE-ProRule" id="PRU00339"/>
    </source>
</evidence>
<protein>
    <submittedName>
        <fullName evidence="4">Trypsin-like protein serine protease</fullName>
    </submittedName>
</protein>
<proteinExistence type="predicted"/>
<keyword evidence="1" id="KW-0802">TPR repeat</keyword>
<dbReference type="AlphaFoldDB" id="A0A0D6EXC5"/>
<name>A0A0D6EXC5_9PROT</name>
<dbReference type="InterPro" id="IPR011990">
    <property type="entry name" value="TPR-like_helical_dom_sf"/>
</dbReference>
<dbReference type="InterPro" id="IPR009003">
    <property type="entry name" value="Peptidase_S1_PA"/>
</dbReference>
<dbReference type="GO" id="GO:0008233">
    <property type="term" value="F:peptidase activity"/>
    <property type="evidence" value="ECO:0007669"/>
    <property type="project" value="UniProtKB-KW"/>
</dbReference>
<dbReference type="KEGG" id="mbat:BN1208_1229"/>
<dbReference type="PANTHER" id="PTHR43019">
    <property type="entry name" value="SERINE ENDOPROTEASE DEGS"/>
    <property type="match status" value="1"/>
</dbReference>
<dbReference type="HOGENOM" id="CLU_069796_0_0_4"/>
<accession>A0A0D6EXC5</accession>
<dbReference type="STRING" id="1581557.BN1208_1229"/>
<dbReference type="OrthoDB" id="8559597at2"/>
<sequence>MKNTISLFLLLIATQAQAIPTFAKLLELNNSIVVVNVDFPDGSSGTGTGVVVSKEYVATDCHVIANTLGANISKYDDTYKPIAFKADWKHDLCLLKFEELPFTPVPLRDSQTLQYEEDVFSISYPNGTSVPQPSYGSVKAMHRLDSSVIIRSDAAFSLGSSGGGLFDEKYNLIGITTFKSPGPQGFFYSLPVEWIKKLMKEPNTKSLKTLDIPFWAMPFEQKPYFMKVVIPYQNKEWDTLKSISDLWIKEEPNSSDAWYFLGLASQGKKDLKAAKEAFSKAEKINPRHADAMMGLAEIAESEKDLAALQNIQKKVNQLNTSLAEVILNKLDKLK</sequence>
<dbReference type="Pfam" id="PF13365">
    <property type="entry name" value="Trypsin_2"/>
    <property type="match status" value="1"/>
</dbReference>
<evidence type="ECO:0000313" key="4">
    <source>
        <dbReference type="EMBL" id="CEZ20109.1"/>
    </source>
</evidence>
<dbReference type="Gene3D" id="2.40.10.120">
    <property type="match status" value="1"/>
</dbReference>
<evidence type="ECO:0000256" key="3">
    <source>
        <dbReference type="SAM" id="SignalP"/>
    </source>
</evidence>
<keyword evidence="2" id="KW-0175">Coiled coil</keyword>
<keyword evidence="3" id="KW-0732">Signal</keyword>
<organism evidence="4 5">
    <name type="scientific">Candidatus Methylopumilus planktonicus</name>
    <dbReference type="NCBI Taxonomy" id="1581557"/>
    <lineage>
        <taxon>Bacteria</taxon>
        <taxon>Pseudomonadati</taxon>
        <taxon>Pseudomonadota</taxon>
        <taxon>Betaproteobacteria</taxon>
        <taxon>Nitrosomonadales</taxon>
        <taxon>Methylophilaceae</taxon>
        <taxon>Candidatus Methylopumilus</taxon>
    </lineage>
</organism>
<dbReference type="Gene3D" id="1.25.40.10">
    <property type="entry name" value="Tetratricopeptide repeat domain"/>
    <property type="match status" value="1"/>
</dbReference>
<feature type="repeat" description="TPR" evidence="1">
    <location>
        <begin position="255"/>
        <end position="288"/>
    </location>
</feature>
<dbReference type="PANTHER" id="PTHR43019:SF23">
    <property type="entry name" value="PROTEASE DO-LIKE 5, CHLOROPLASTIC"/>
    <property type="match status" value="1"/>
</dbReference>
<keyword evidence="4" id="KW-0378">Hydrolase</keyword>
<dbReference type="RefSeq" id="WP_046488851.1">
    <property type="nucleotide sequence ID" value="NZ_LN827929.1"/>
</dbReference>
<dbReference type="Pfam" id="PF13181">
    <property type="entry name" value="TPR_8"/>
    <property type="match status" value="1"/>
</dbReference>
<dbReference type="PROSITE" id="PS50005">
    <property type="entry name" value="TPR"/>
    <property type="match status" value="1"/>
</dbReference>
<keyword evidence="4" id="KW-0645">Protease</keyword>